<sequence length="215" mass="23510">MEQSRKQHGASAQHSSRYGAVAPEADDHQKGMVLEATLRAATSGGYDAVHMRSVARVAGIGTGTLYRYFPSKTHLLVAVLRREFDRLAHDCAASNQDTTPQQRIATLTERLHAEWQLDPNLTEATTRALVSADETAATTVAQTTHIIEQLFARALGGMNVTERHREIAGLITDVWIANLTAFSGHRASAAQTRERIDRGTELLLRETRSPGPSTT</sequence>
<dbReference type="AlphaFoldDB" id="A0A4R5WDF2"/>
<protein>
    <submittedName>
        <fullName evidence="4">TetR family transcriptional regulator</fullName>
    </submittedName>
</protein>
<dbReference type="Pfam" id="PF00440">
    <property type="entry name" value="TetR_N"/>
    <property type="match status" value="1"/>
</dbReference>
<dbReference type="InterPro" id="IPR041642">
    <property type="entry name" value="KstR_C"/>
</dbReference>
<dbReference type="PRINTS" id="PR00455">
    <property type="entry name" value="HTHTETR"/>
</dbReference>
<dbReference type="SUPFAM" id="SSF46689">
    <property type="entry name" value="Homeodomain-like"/>
    <property type="match status" value="1"/>
</dbReference>
<name>A0A4R5WDF2_9MYCO</name>
<feature type="domain" description="HTH tetR-type" evidence="3">
    <location>
        <begin position="27"/>
        <end position="87"/>
    </location>
</feature>
<accession>A0A4R5WDF2</accession>
<dbReference type="Pfam" id="PF17925">
    <property type="entry name" value="TetR_C_20"/>
    <property type="match status" value="1"/>
</dbReference>
<dbReference type="InterPro" id="IPR009057">
    <property type="entry name" value="Homeodomain-like_sf"/>
</dbReference>
<dbReference type="GO" id="GO:0003700">
    <property type="term" value="F:DNA-binding transcription factor activity"/>
    <property type="evidence" value="ECO:0007669"/>
    <property type="project" value="TreeGrafter"/>
</dbReference>
<gene>
    <name evidence="4" type="ORF">QXL92_28615</name>
</gene>
<dbReference type="GO" id="GO:0000976">
    <property type="term" value="F:transcription cis-regulatory region binding"/>
    <property type="evidence" value="ECO:0007669"/>
    <property type="project" value="TreeGrafter"/>
</dbReference>
<dbReference type="RefSeq" id="WP_133437833.1">
    <property type="nucleotide sequence ID" value="NZ_JAUFSA010000002.1"/>
</dbReference>
<evidence type="ECO:0000256" key="1">
    <source>
        <dbReference type="ARBA" id="ARBA00023125"/>
    </source>
</evidence>
<reference evidence="4" key="1">
    <citation type="submission" date="2023-06" db="EMBL/GenBank/DDBJ databases">
        <title>Identification of two novel mycobacterium reveal diversities and complexities of Mycobacterium gordonae clade.</title>
        <authorList>
            <person name="Matsumoto Y."/>
            <person name="Nakamura S."/>
            <person name="Motooka D."/>
            <person name="Fukushima K."/>
        </authorList>
    </citation>
    <scope>NUCLEOTIDE SEQUENCE</scope>
    <source>
        <strain evidence="4">TY812</strain>
    </source>
</reference>
<dbReference type="InterPro" id="IPR001647">
    <property type="entry name" value="HTH_TetR"/>
</dbReference>
<feature type="DNA-binding region" description="H-T-H motif" evidence="2">
    <location>
        <begin position="50"/>
        <end position="69"/>
    </location>
</feature>
<evidence type="ECO:0000259" key="3">
    <source>
        <dbReference type="PROSITE" id="PS50977"/>
    </source>
</evidence>
<dbReference type="Gene3D" id="1.10.357.10">
    <property type="entry name" value="Tetracycline Repressor, domain 2"/>
    <property type="match status" value="1"/>
</dbReference>
<keyword evidence="1 2" id="KW-0238">DNA-binding</keyword>
<proteinExistence type="predicted"/>
<evidence type="ECO:0000313" key="4">
    <source>
        <dbReference type="EMBL" id="MDP7738704.1"/>
    </source>
</evidence>
<dbReference type="PANTHER" id="PTHR30055">
    <property type="entry name" value="HTH-TYPE TRANSCRIPTIONAL REGULATOR RUTR"/>
    <property type="match status" value="1"/>
</dbReference>
<evidence type="ECO:0000313" key="5">
    <source>
        <dbReference type="Proteomes" id="UP001229081"/>
    </source>
</evidence>
<dbReference type="PANTHER" id="PTHR30055:SF242">
    <property type="entry name" value="HTH-TYPE TRANSCRIPTIONAL REPRESSOR KSTR"/>
    <property type="match status" value="1"/>
</dbReference>
<dbReference type="EMBL" id="JAUFSA010000002">
    <property type="protein sequence ID" value="MDP7738704.1"/>
    <property type="molecule type" value="Genomic_DNA"/>
</dbReference>
<comment type="caution">
    <text evidence="4">The sequence shown here is derived from an EMBL/GenBank/DDBJ whole genome shotgun (WGS) entry which is preliminary data.</text>
</comment>
<evidence type="ECO:0000256" key="2">
    <source>
        <dbReference type="PROSITE-ProRule" id="PRU00335"/>
    </source>
</evidence>
<dbReference type="Proteomes" id="UP001229081">
    <property type="component" value="Unassembled WGS sequence"/>
</dbReference>
<dbReference type="InterPro" id="IPR050109">
    <property type="entry name" value="HTH-type_TetR-like_transc_reg"/>
</dbReference>
<organism evidence="4 5">
    <name type="scientific">Mycobacterium paragordonae</name>
    <dbReference type="NCBI Taxonomy" id="1389713"/>
    <lineage>
        <taxon>Bacteria</taxon>
        <taxon>Bacillati</taxon>
        <taxon>Actinomycetota</taxon>
        <taxon>Actinomycetes</taxon>
        <taxon>Mycobacteriales</taxon>
        <taxon>Mycobacteriaceae</taxon>
        <taxon>Mycobacterium</taxon>
    </lineage>
</organism>
<dbReference type="PROSITE" id="PS50977">
    <property type="entry name" value="HTH_TETR_2"/>
    <property type="match status" value="1"/>
</dbReference>